<evidence type="ECO:0000256" key="1">
    <source>
        <dbReference type="SAM" id="Phobius"/>
    </source>
</evidence>
<sequence>MTAGRLLRGLTGVLAGGLVALLIALVIAWYVSGTPGPGTGTLVWHALAAVVAVGAQVYADRHAGGRGAAAAVVVLATATALLVFQWWE</sequence>
<comment type="caution">
    <text evidence="2">The sequence shown here is derived from an EMBL/GenBank/DDBJ whole genome shotgun (WGS) entry which is preliminary data.</text>
</comment>
<evidence type="ECO:0000313" key="3">
    <source>
        <dbReference type="Proteomes" id="UP001165283"/>
    </source>
</evidence>
<proteinExistence type="predicted"/>
<gene>
    <name evidence="2" type="ORF">KDL28_20870</name>
</gene>
<accession>A0ABT1A403</accession>
<protein>
    <submittedName>
        <fullName evidence="2">Uncharacterized protein</fullName>
    </submittedName>
</protein>
<dbReference type="EMBL" id="JAGSOV010000043">
    <property type="protein sequence ID" value="MCO1657514.1"/>
    <property type="molecule type" value="Genomic_DNA"/>
</dbReference>
<keyword evidence="1" id="KW-1133">Transmembrane helix</keyword>
<feature type="transmembrane region" description="Helical" evidence="1">
    <location>
        <begin position="12"/>
        <end position="30"/>
    </location>
</feature>
<keyword evidence="1" id="KW-0472">Membrane</keyword>
<organism evidence="2 3">
    <name type="scientific">Pseudonocardia humida</name>
    <dbReference type="NCBI Taxonomy" id="2800819"/>
    <lineage>
        <taxon>Bacteria</taxon>
        <taxon>Bacillati</taxon>
        <taxon>Actinomycetota</taxon>
        <taxon>Actinomycetes</taxon>
        <taxon>Pseudonocardiales</taxon>
        <taxon>Pseudonocardiaceae</taxon>
        <taxon>Pseudonocardia</taxon>
    </lineage>
</organism>
<keyword evidence="3" id="KW-1185">Reference proteome</keyword>
<dbReference type="RefSeq" id="WP_252441167.1">
    <property type="nucleotide sequence ID" value="NZ_JAGSOV010000043.1"/>
</dbReference>
<reference evidence="2" key="1">
    <citation type="submission" date="2021-04" db="EMBL/GenBank/DDBJ databases">
        <title>Pseudonocardia sp. nov., isolated from sandy soil of mangrove forest.</title>
        <authorList>
            <person name="Zan Z."/>
            <person name="Huang R."/>
            <person name="Liu W."/>
        </authorList>
    </citation>
    <scope>NUCLEOTIDE SEQUENCE</scope>
    <source>
        <strain evidence="2">S2-4</strain>
    </source>
</reference>
<keyword evidence="1" id="KW-0812">Transmembrane</keyword>
<evidence type="ECO:0000313" key="2">
    <source>
        <dbReference type="EMBL" id="MCO1657514.1"/>
    </source>
</evidence>
<feature type="transmembrane region" description="Helical" evidence="1">
    <location>
        <begin position="68"/>
        <end position="87"/>
    </location>
</feature>
<dbReference type="Proteomes" id="UP001165283">
    <property type="component" value="Unassembled WGS sequence"/>
</dbReference>
<feature type="transmembrane region" description="Helical" evidence="1">
    <location>
        <begin position="42"/>
        <end position="59"/>
    </location>
</feature>
<name>A0ABT1A403_9PSEU</name>